<keyword evidence="1" id="KW-0732">Signal</keyword>
<dbReference type="AlphaFoldDB" id="A0A1E5BW39"/>
<reference evidence="3 4" key="1">
    <citation type="journal article" date="2012" name="Science">
        <title>Ecological populations of bacteria act as socially cohesive units of antibiotic production and resistance.</title>
        <authorList>
            <person name="Cordero O.X."/>
            <person name="Wildschutte H."/>
            <person name="Kirkup B."/>
            <person name="Proehl S."/>
            <person name="Ngo L."/>
            <person name="Hussain F."/>
            <person name="Le Roux F."/>
            <person name="Mincer T."/>
            <person name="Polz M.F."/>
        </authorList>
    </citation>
    <scope>NUCLEOTIDE SEQUENCE [LARGE SCALE GENOMIC DNA]</scope>
    <source>
        <strain evidence="3 4">FF-454</strain>
    </source>
</reference>
<dbReference type="Pfam" id="PF07995">
    <property type="entry name" value="GSDH"/>
    <property type="match status" value="1"/>
</dbReference>
<organism evidence="3 4">
    <name type="scientific">Enterovibrio norvegicus FF-454</name>
    <dbReference type="NCBI Taxonomy" id="1185651"/>
    <lineage>
        <taxon>Bacteria</taxon>
        <taxon>Pseudomonadati</taxon>
        <taxon>Pseudomonadota</taxon>
        <taxon>Gammaproteobacteria</taxon>
        <taxon>Vibrionales</taxon>
        <taxon>Vibrionaceae</taxon>
        <taxon>Enterovibrio</taxon>
    </lineage>
</organism>
<dbReference type="EMBL" id="AJWN02000109">
    <property type="protein sequence ID" value="OEE57468.1"/>
    <property type="molecule type" value="Genomic_DNA"/>
</dbReference>
<comment type="caution">
    <text evidence="3">The sequence shown here is derived from an EMBL/GenBank/DDBJ whole genome shotgun (WGS) entry which is preliminary data.</text>
</comment>
<dbReference type="SUPFAM" id="SSF50952">
    <property type="entry name" value="Soluble quinoprotein glucose dehydrogenase"/>
    <property type="match status" value="1"/>
</dbReference>
<sequence length="388" mass="42148">MHFLIRLARLRHIAPFAILFILSVQAFADTVKSEKHTFSVDTLVKDLNHPWSLVFLPDGSMVVSERNGVLKHVSTTHEVTPIQGLPDKLVDKGQGGLLGLALATDFEESKTVYIAFTESGHLGKSGTSVVRAQLNTPSPSSLAPSNLVLSNITPLFTQTPKLGGGRHFGGRLLVTDEYLYIALGDRGNQDKAQQNRSHVGTLIRLNHDGSVPIDNPFTSDPTAKPEIFSFGHRNIQGMTIDNDGKTIWTHEHGPQGGDELNPIAKGANYGWPIITYGVNYGTGSAIGKGTEADGMEQPLHYWVPSIAPSGLEMVSGSAFPRWEGDLLLGSLKFGLLVRLDIENGKVVSEERLLDGKFGRIRDVVEGPDGFIYLLTDSSNGALLRLRPQ</sequence>
<evidence type="ECO:0000313" key="4">
    <source>
        <dbReference type="Proteomes" id="UP000095039"/>
    </source>
</evidence>
<gene>
    <name evidence="3" type="ORF">A1OK_17750</name>
</gene>
<dbReference type="InterPro" id="IPR011041">
    <property type="entry name" value="Quinoprot_gluc/sorb_DH_b-prop"/>
</dbReference>
<feature type="chain" id="PRO_5009172103" evidence="1">
    <location>
        <begin position="29"/>
        <end position="388"/>
    </location>
</feature>
<name>A0A1E5BW39_9GAMM</name>
<evidence type="ECO:0000256" key="1">
    <source>
        <dbReference type="SAM" id="SignalP"/>
    </source>
</evidence>
<keyword evidence="4" id="KW-1185">Reference proteome</keyword>
<proteinExistence type="predicted"/>
<dbReference type="InterPro" id="IPR012938">
    <property type="entry name" value="Glc/Sorbosone_DH"/>
</dbReference>
<dbReference type="PANTHER" id="PTHR19328">
    <property type="entry name" value="HEDGEHOG-INTERACTING PROTEIN"/>
    <property type="match status" value="1"/>
</dbReference>
<dbReference type="Gene3D" id="2.120.10.30">
    <property type="entry name" value="TolB, C-terminal domain"/>
    <property type="match status" value="1"/>
</dbReference>
<dbReference type="Proteomes" id="UP000095039">
    <property type="component" value="Unassembled WGS sequence"/>
</dbReference>
<feature type="signal peptide" evidence="1">
    <location>
        <begin position="1"/>
        <end position="28"/>
    </location>
</feature>
<evidence type="ECO:0000313" key="3">
    <source>
        <dbReference type="EMBL" id="OEE57468.1"/>
    </source>
</evidence>
<protein>
    <submittedName>
        <fullName evidence="3">Glucose dehydrogenase</fullName>
    </submittedName>
</protein>
<dbReference type="PANTHER" id="PTHR19328:SF75">
    <property type="entry name" value="ALDOSE SUGAR DEHYDROGENASE YLII"/>
    <property type="match status" value="1"/>
</dbReference>
<accession>A0A1E5BW39</accession>
<dbReference type="InterPro" id="IPR011042">
    <property type="entry name" value="6-blade_b-propeller_TolB-like"/>
</dbReference>
<feature type="domain" description="Glucose/Sorbosone dehydrogenase" evidence="2">
    <location>
        <begin position="47"/>
        <end position="384"/>
    </location>
</feature>
<dbReference type="RefSeq" id="WP_016958357.1">
    <property type="nucleotide sequence ID" value="NZ_AJWN02000109.1"/>
</dbReference>
<evidence type="ECO:0000259" key="2">
    <source>
        <dbReference type="Pfam" id="PF07995"/>
    </source>
</evidence>